<evidence type="ECO:0000256" key="1">
    <source>
        <dbReference type="ARBA" id="ARBA00010552"/>
    </source>
</evidence>
<evidence type="ECO:0000313" key="3">
    <source>
        <dbReference type="Proteomes" id="UP001179181"/>
    </source>
</evidence>
<dbReference type="Pfam" id="PF01042">
    <property type="entry name" value="Ribonuc_L-PSP"/>
    <property type="match status" value="1"/>
</dbReference>
<dbReference type="EMBL" id="JAASQJ010000002">
    <property type="protein sequence ID" value="NIJ52993.1"/>
    <property type="molecule type" value="Genomic_DNA"/>
</dbReference>
<dbReference type="InterPro" id="IPR006175">
    <property type="entry name" value="YjgF/YER057c/UK114"/>
</dbReference>
<keyword evidence="3" id="KW-1185">Reference proteome</keyword>
<dbReference type="PANTHER" id="PTHR11803:SF58">
    <property type="entry name" value="PROTEIN HMF1-RELATED"/>
    <property type="match status" value="1"/>
</dbReference>
<dbReference type="RefSeq" id="WP_167269770.1">
    <property type="nucleotide sequence ID" value="NZ_JAASQJ010000002.1"/>
</dbReference>
<dbReference type="CDD" id="cd00448">
    <property type="entry name" value="YjgF_YER057c_UK114_family"/>
    <property type="match status" value="1"/>
</dbReference>
<accession>A0ABX0UKJ3</accession>
<dbReference type="Gene3D" id="3.30.1330.40">
    <property type="entry name" value="RutC-like"/>
    <property type="match status" value="1"/>
</dbReference>
<dbReference type="InterPro" id="IPR035959">
    <property type="entry name" value="RutC-like_sf"/>
</dbReference>
<sequence length="140" mass="15058">MEKHTKSEVTYLSPDGLFKNPAYSQLVITKGPFTTIYVGGQNATDKEGKVVGKGDLKAQAAQTLNNIKIALEAGGASLTNVIKWNVYIIEGQDAKVAFQALQEDLKKMSHPPIITGVFVAALAQPDFLLEMDAVAVVPEQ</sequence>
<protein>
    <submittedName>
        <fullName evidence="2">Enamine deaminase RidA (YjgF/YER057c/UK114 family)</fullName>
    </submittedName>
</protein>
<name>A0ABX0UKJ3_9BACT</name>
<dbReference type="Proteomes" id="UP001179181">
    <property type="component" value="Unassembled WGS sequence"/>
</dbReference>
<comment type="similarity">
    <text evidence="1">Belongs to the RutC family.</text>
</comment>
<proteinExistence type="inferred from homology"/>
<dbReference type="PANTHER" id="PTHR11803">
    <property type="entry name" value="2-IMINOBUTANOATE/2-IMINOPROPANOATE DEAMINASE RIDA"/>
    <property type="match status" value="1"/>
</dbReference>
<comment type="caution">
    <text evidence="2">The sequence shown here is derived from an EMBL/GenBank/DDBJ whole genome shotgun (WGS) entry which is preliminary data.</text>
</comment>
<reference evidence="2 3" key="1">
    <citation type="submission" date="2020-03" db="EMBL/GenBank/DDBJ databases">
        <title>Genomic Encyclopedia of Type Strains, Phase IV (KMG-IV): sequencing the most valuable type-strain genomes for metagenomic binning, comparative biology and taxonomic classification.</title>
        <authorList>
            <person name="Goeker M."/>
        </authorList>
    </citation>
    <scope>NUCLEOTIDE SEQUENCE [LARGE SCALE GENOMIC DNA]</scope>
    <source>
        <strain evidence="2 3">DSM 102865</strain>
    </source>
</reference>
<organism evidence="2 3">
    <name type="scientific">Dyadobacter arcticus</name>
    <dbReference type="NCBI Taxonomy" id="1078754"/>
    <lineage>
        <taxon>Bacteria</taxon>
        <taxon>Pseudomonadati</taxon>
        <taxon>Bacteroidota</taxon>
        <taxon>Cytophagia</taxon>
        <taxon>Cytophagales</taxon>
        <taxon>Spirosomataceae</taxon>
        <taxon>Dyadobacter</taxon>
    </lineage>
</organism>
<dbReference type="SUPFAM" id="SSF55298">
    <property type="entry name" value="YjgF-like"/>
    <property type="match status" value="1"/>
</dbReference>
<gene>
    <name evidence="2" type="ORF">FHS68_002163</name>
</gene>
<evidence type="ECO:0000313" key="2">
    <source>
        <dbReference type="EMBL" id="NIJ52993.1"/>
    </source>
</evidence>